<dbReference type="AlphaFoldDB" id="A0A1F7I6K0"/>
<proteinExistence type="predicted"/>
<keyword evidence="6" id="KW-0560">Oxidoreductase</keyword>
<dbReference type="EMBL" id="MGAE01000032">
    <property type="protein sequence ID" value="OGK38985.1"/>
    <property type="molecule type" value="Genomic_DNA"/>
</dbReference>
<evidence type="ECO:0000313" key="11">
    <source>
        <dbReference type="EMBL" id="OGK38985.1"/>
    </source>
</evidence>
<dbReference type="GO" id="GO:0009086">
    <property type="term" value="P:methionine biosynthetic process"/>
    <property type="evidence" value="ECO:0007669"/>
    <property type="project" value="UniProtKB-KW"/>
</dbReference>
<evidence type="ECO:0000313" key="12">
    <source>
        <dbReference type="Proteomes" id="UP000179024"/>
    </source>
</evidence>
<keyword evidence="3" id="KW-0658">Purine biosynthesis</keyword>
<evidence type="ECO:0000256" key="8">
    <source>
        <dbReference type="ARBA" id="ARBA00023268"/>
    </source>
</evidence>
<dbReference type="Pfam" id="PF02882">
    <property type="entry name" value="THF_DHG_CYH_C"/>
    <property type="match status" value="1"/>
</dbReference>
<feature type="domain" description="Tetrahydrofolate dehydrogenase/cyclohydrolase NAD(P)-binding" evidence="10">
    <location>
        <begin position="169"/>
        <end position="292"/>
    </location>
</feature>
<sequence length="298" mass="33016">MKIDGKKLSQIILATLKKDVAVLRRKHKLAAPKLVIFSVNPSSATQSFMLNKKKAAQKIGAGFELIQYNKSLRFEEFANRVTSVAQDKNVSAIIIQYPLPASLDTVTLFDFISLEKEIEGFKKKSLFDEPIGLAVLTVLKQIYSPTSQQSTKNVFVDLKKDSAFFKQVFKRKKVVLLGRGKTGGRPIGEILSKVKINYININSETSATESFLNQADIIIAAVGKNVIPHDSIKDGVVLISVGMHKENGLWKGDFDEDKIKNKALAYTPTPGGIGPLNVAYLMSNLVKAWKLQHDLLEK</sequence>
<dbReference type="InterPro" id="IPR046346">
    <property type="entry name" value="Aminoacid_DH-like_N_sf"/>
</dbReference>
<dbReference type="GO" id="GO:0004477">
    <property type="term" value="F:methenyltetrahydrofolate cyclohydrolase activity"/>
    <property type="evidence" value="ECO:0007669"/>
    <property type="project" value="TreeGrafter"/>
</dbReference>
<evidence type="ECO:0000256" key="3">
    <source>
        <dbReference type="ARBA" id="ARBA00022755"/>
    </source>
</evidence>
<dbReference type="SUPFAM" id="SSF51735">
    <property type="entry name" value="NAD(P)-binding Rossmann-fold domains"/>
    <property type="match status" value="1"/>
</dbReference>
<evidence type="ECO:0000259" key="9">
    <source>
        <dbReference type="Pfam" id="PF00763"/>
    </source>
</evidence>
<feature type="domain" description="Tetrahydrofolate dehydrogenase/cyclohydrolase catalytic" evidence="9">
    <location>
        <begin position="3"/>
        <end position="119"/>
    </location>
</feature>
<accession>A0A1F7I6K0</accession>
<dbReference type="PRINTS" id="PR00085">
    <property type="entry name" value="THFDHDRGNASE"/>
</dbReference>
<dbReference type="InterPro" id="IPR020631">
    <property type="entry name" value="THF_DH/CycHdrlase_NAD-bd_dom"/>
</dbReference>
<keyword evidence="7" id="KW-0028">Amino-acid biosynthesis</keyword>
<evidence type="ECO:0000256" key="6">
    <source>
        <dbReference type="ARBA" id="ARBA00023002"/>
    </source>
</evidence>
<dbReference type="GO" id="GO:0005829">
    <property type="term" value="C:cytosol"/>
    <property type="evidence" value="ECO:0007669"/>
    <property type="project" value="TreeGrafter"/>
</dbReference>
<dbReference type="GO" id="GO:0035999">
    <property type="term" value="P:tetrahydrofolate interconversion"/>
    <property type="evidence" value="ECO:0007669"/>
    <property type="project" value="TreeGrafter"/>
</dbReference>
<dbReference type="Gene3D" id="3.40.50.720">
    <property type="entry name" value="NAD(P)-binding Rossmann-like Domain"/>
    <property type="match status" value="1"/>
</dbReference>
<protein>
    <recommendedName>
        <fullName evidence="13">Methenyltetrahydrofolate cyclohydrolase</fullName>
    </recommendedName>
</protein>
<dbReference type="GO" id="GO:0006164">
    <property type="term" value="P:purine nucleotide biosynthetic process"/>
    <property type="evidence" value="ECO:0007669"/>
    <property type="project" value="UniProtKB-KW"/>
</dbReference>
<evidence type="ECO:0000256" key="7">
    <source>
        <dbReference type="ARBA" id="ARBA00023167"/>
    </source>
</evidence>
<keyword evidence="8" id="KW-0511">Multifunctional enzyme</keyword>
<evidence type="ECO:0000259" key="10">
    <source>
        <dbReference type="Pfam" id="PF02882"/>
    </source>
</evidence>
<dbReference type="SUPFAM" id="SSF53223">
    <property type="entry name" value="Aminoacid dehydrogenase-like, N-terminal domain"/>
    <property type="match status" value="1"/>
</dbReference>
<evidence type="ECO:0000256" key="2">
    <source>
        <dbReference type="ARBA" id="ARBA00022563"/>
    </source>
</evidence>
<evidence type="ECO:0000256" key="4">
    <source>
        <dbReference type="ARBA" id="ARBA00022801"/>
    </source>
</evidence>
<keyword evidence="2" id="KW-0554">One-carbon metabolism</keyword>
<dbReference type="InterPro" id="IPR036291">
    <property type="entry name" value="NAD(P)-bd_dom_sf"/>
</dbReference>
<evidence type="ECO:0000256" key="5">
    <source>
        <dbReference type="ARBA" id="ARBA00022857"/>
    </source>
</evidence>
<evidence type="ECO:0008006" key="13">
    <source>
        <dbReference type="Google" id="ProtNLM"/>
    </source>
</evidence>
<comment type="pathway">
    <text evidence="1">One-carbon metabolism; tetrahydrofolate interconversion.</text>
</comment>
<name>A0A1F7I6K0_9BACT</name>
<keyword evidence="4" id="KW-0378">Hydrolase</keyword>
<dbReference type="PANTHER" id="PTHR48099:SF5">
    <property type="entry name" value="C-1-TETRAHYDROFOLATE SYNTHASE, CYTOPLASMIC"/>
    <property type="match status" value="1"/>
</dbReference>
<evidence type="ECO:0000256" key="1">
    <source>
        <dbReference type="ARBA" id="ARBA00004777"/>
    </source>
</evidence>
<keyword evidence="5" id="KW-0521">NADP</keyword>
<gene>
    <name evidence="11" type="ORF">A3F34_02195</name>
</gene>
<dbReference type="GO" id="GO:0004488">
    <property type="term" value="F:methylenetetrahydrofolate dehydrogenase (NADP+) activity"/>
    <property type="evidence" value="ECO:0007669"/>
    <property type="project" value="InterPro"/>
</dbReference>
<organism evidence="11 12">
    <name type="scientific">Candidatus Roizmanbacteria bacterium RIFCSPHIGHO2_12_FULL_44_10</name>
    <dbReference type="NCBI Taxonomy" id="1802054"/>
    <lineage>
        <taxon>Bacteria</taxon>
        <taxon>Candidatus Roizmaniibacteriota</taxon>
    </lineage>
</organism>
<dbReference type="Pfam" id="PF00763">
    <property type="entry name" value="THF_DHG_CYH"/>
    <property type="match status" value="1"/>
</dbReference>
<dbReference type="Proteomes" id="UP000179024">
    <property type="component" value="Unassembled WGS sequence"/>
</dbReference>
<dbReference type="PANTHER" id="PTHR48099">
    <property type="entry name" value="C-1-TETRAHYDROFOLATE SYNTHASE, CYTOPLASMIC-RELATED"/>
    <property type="match status" value="1"/>
</dbReference>
<dbReference type="InterPro" id="IPR000672">
    <property type="entry name" value="THF_DH/CycHdrlase"/>
</dbReference>
<dbReference type="Gene3D" id="3.40.50.10860">
    <property type="entry name" value="Leucine Dehydrogenase, chain A, domain 1"/>
    <property type="match status" value="1"/>
</dbReference>
<comment type="caution">
    <text evidence="11">The sequence shown here is derived from an EMBL/GenBank/DDBJ whole genome shotgun (WGS) entry which is preliminary data.</text>
</comment>
<keyword evidence="7" id="KW-0486">Methionine biosynthesis</keyword>
<reference evidence="11 12" key="1">
    <citation type="journal article" date="2016" name="Nat. Commun.">
        <title>Thousands of microbial genomes shed light on interconnected biogeochemical processes in an aquifer system.</title>
        <authorList>
            <person name="Anantharaman K."/>
            <person name="Brown C.T."/>
            <person name="Hug L.A."/>
            <person name="Sharon I."/>
            <person name="Castelle C.J."/>
            <person name="Probst A.J."/>
            <person name="Thomas B.C."/>
            <person name="Singh A."/>
            <person name="Wilkins M.J."/>
            <person name="Karaoz U."/>
            <person name="Brodie E.L."/>
            <person name="Williams K.H."/>
            <person name="Hubbard S.S."/>
            <person name="Banfield J.F."/>
        </authorList>
    </citation>
    <scope>NUCLEOTIDE SEQUENCE [LARGE SCALE GENOMIC DNA]</scope>
</reference>
<dbReference type="InterPro" id="IPR020630">
    <property type="entry name" value="THF_DH/CycHdrlase_cat_dom"/>
</dbReference>